<protein>
    <submittedName>
        <fullName evidence="2">Uncharacterized protein</fullName>
    </submittedName>
</protein>
<evidence type="ECO:0000256" key="1">
    <source>
        <dbReference type="SAM" id="Phobius"/>
    </source>
</evidence>
<dbReference type="AlphaFoldDB" id="A0A0H5QDB1"/>
<evidence type="ECO:0000313" key="3">
    <source>
        <dbReference type="Proteomes" id="UP000182715"/>
    </source>
</evidence>
<reference evidence="2 3" key="1">
    <citation type="submission" date="2014-11" db="EMBL/GenBank/DDBJ databases">
        <authorList>
            <person name="Diene M.Seydina."/>
        </authorList>
    </citation>
    <scope>NUCLEOTIDE SEQUENCE [LARGE SCALE GENOMIC DNA]</scope>
    <source>
        <strain evidence="2 3">Neisseria meningitidis CHUV</strain>
    </source>
</reference>
<keyword evidence="1" id="KW-0812">Transmembrane</keyword>
<evidence type="ECO:0000313" key="2">
    <source>
        <dbReference type="EMBL" id="CRY99919.1"/>
    </source>
</evidence>
<dbReference type="Proteomes" id="UP000182715">
    <property type="component" value="Unassembled WGS sequence"/>
</dbReference>
<sequence>MLTIFLFYKINLLINILKIFNWKYSGLTKIRTRRRSRRQYK</sequence>
<keyword evidence="1" id="KW-1133">Transmembrane helix</keyword>
<keyword evidence="1" id="KW-0472">Membrane</keyword>
<dbReference type="EMBL" id="CVTF01000112">
    <property type="protein sequence ID" value="CRY99919.1"/>
    <property type="molecule type" value="Genomic_DNA"/>
</dbReference>
<organism evidence="2 3">
    <name type="scientific">Neisseria meningitidis serogroup B</name>
    <dbReference type="NCBI Taxonomy" id="491"/>
    <lineage>
        <taxon>Bacteria</taxon>
        <taxon>Pseudomonadati</taxon>
        <taxon>Pseudomonadota</taxon>
        <taxon>Betaproteobacteria</taxon>
        <taxon>Neisseriales</taxon>
        <taxon>Neisseriaceae</taxon>
        <taxon>Neisseria</taxon>
    </lineage>
</organism>
<feature type="transmembrane region" description="Helical" evidence="1">
    <location>
        <begin position="6"/>
        <end position="24"/>
    </location>
</feature>
<name>A0A0H5QDB1_NEIMI</name>
<proteinExistence type="predicted"/>
<accession>A0A0H5QDB1</accession>